<proteinExistence type="predicted"/>
<dbReference type="Proteomes" id="UP000245539">
    <property type="component" value="Unassembled WGS sequence"/>
</dbReference>
<sequence length="245" mass="27814">MNYANIPSNQENTILNCLKANQESLSAQQILAQLPKALPLRTLQYQLKKLVQQQRIAQQGKGRATKYVLATQIYDTTMPEKPSSVNESEPVLPVSDEAKKSQQYLRQALHKRKVVGYNYDFLNHYRPNVSQYLSDTERQHLQSIGAQKIAPQPAGTYAKHIINRLLIDLSWNSSRLEGNTYSLLDSRRLIDFGQIASGHKPLEAQMILNHKDAIEFLVNSAEDISFNRYTLLNLHALLAPLCQDS</sequence>
<keyword evidence="2" id="KW-1185">Reference proteome</keyword>
<comment type="caution">
    <text evidence="1">The sequence shown here is derived from an EMBL/GenBank/DDBJ whole genome shotgun (WGS) entry which is preliminary data.</text>
</comment>
<dbReference type="InterPro" id="IPR036597">
    <property type="entry name" value="Fido-like_dom_sf"/>
</dbReference>
<organism evidence="1 2">
    <name type="scientific">Leucothrix pacifica</name>
    <dbReference type="NCBI Taxonomy" id="1247513"/>
    <lineage>
        <taxon>Bacteria</taxon>
        <taxon>Pseudomonadati</taxon>
        <taxon>Pseudomonadota</taxon>
        <taxon>Gammaproteobacteria</taxon>
        <taxon>Thiotrichales</taxon>
        <taxon>Thiotrichaceae</taxon>
        <taxon>Leucothrix</taxon>
    </lineage>
</organism>
<evidence type="ECO:0000313" key="1">
    <source>
        <dbReference type="EMBL" id="PWQ99738.1"/>
    </source>
</evidence>
<accession>A0A317CMH4</accession>
<reference evidence="1 2" key="1">
    <citation type="submission" date="2018-05" db="EMBL/GenBank/DDBJ databases">
        <title>Leucothrix arctica sp. nov., isolated from Arctic seawater.</title>
        <authorList>
            <person name="Choi A."/>
            <person name="Baek K."/>
        </authorList>
    </citation>
    <scope>NUCLEOTIDE SEQUENCE [LARGE SCALE GENOMIC DNA]</scope>
    <source>
        <strain evidence="1 2">JCM 18388</strain>
    </source>
</reference>
<dbReference type="Gene3D" id="1.10.10.10">
    <property type="entry name" value="Winged helix-like DNA-binding domain superfamily/Winged helix DNA-binding domain"/>
    <property type="match status" value="1"/>
</dbReference>
<evidence type="ECO:0000313" key="2">
    <source>
        <dbReference type="Proteomes" id="UP000245539"/>
    </source>
</evidence>
<dbReference type="EMBL" id="QGKM01000008">
    <property type="protein sequence ID" value="PWQ99738.1"/>
    <property type="molecule type" value="Genomic_DNA"/>
</dbReference>
<protein>
    <submittedName>
        <fullName evidence="1">Uncharacterized protein</fullName>
    </submittedName>
</protein>
<dbReference type="AlphaFoldDB" id="A0A317CMH4"/>
<dbReference type="InterPro" id="IPR036388">
    <property type="entry name" value="WH-like_DNA-bd_sf"/>
</dbReference>
<name>A0A317CMH4_9GAMM</name>
<gene>
    <name evidence="1" type="ORF">DKW60_04480</name>
</gene>
<feature type="non-terminal residue" evidence="1">
    <location>
        <position position="245"/>
    </location>
</feature>
<dbReference type="Gene3D" id="1.10.3290.10">
    <property type="entry name" value="Fido-like domain"/>
    <property type="match status" value="1"/>
</dbReference>